<dbReference type="NCBIfam" id="TIGR00573">
    <property type="entry name" value="dnaq"/>
    <property type="match status" value="1"/>
</dbReference>
<keyword evidence="6" id="KW-0239">DNA-directed DNA polymerase</keyword>
<evidence type="ECO:0000256" key="4">
    <source>
        <dbReference type="ARBA" id="ARBA00022722"/>
    </source>
</evidence>
<evidence type="ECO:0000259" key="8">
    <source>
        <dbReference type="SMART" id="SM00479"/>
    </source>
</evidence>
<evidence type="ECO:0000313" key="10">
    <source>
        <dbReference type="Proteomes" id="UP000051813"/>
    </source>
</evidence>
<dbReference type="GO" id="GO:0006260">
    <property type="term" value="P:DNA replication"/>
    <property type="evidence" value="ECO:0007669"/>
    <property type="project" value="UniProtKB-KW"/>
</dbReference>
<dbReference type="SMART" id="SM00479">
    <property type="entry name" value="EXOIII"/>
    <property type="match status" value="1"/>
</dbReference>
<protein>
    <recommendedName>
        <fullName evidence="7">DNA polymerase III polC-type</fullName>
    </recommendedName>
</protein>
<evidence type="ECO:0000256" key="3">
    <source>
        <dbReference type="ARBA" id="ARBA00022705"/>
    </source>
</evidence>
<gene>
    <name evidence="9" type="ORF">FC84_GL001717</name>
</gene>
<reference evidence="9 10" key="1">
    <citation type="journal article" date="2015" name="Genome Announc.">
        <title>Expanding the biotechnology potential of lactobacilli through comparative genomics of 213 strains and associated genera.</title>
        <authorList>
            <person name="Sun Z."/>
            <person name="Harris H.M."/>
            <person name="McCann A."/>
            <person name="Guo C."/>
            <person name="Argimon S."/>
            <person name="Zhang W."/>
            <person name="Yang X."/>
            <person name="Jeffery I.B."/>
            <person name="Cooney J.C."/>
            <person name="Kagawa T.F."/>
            <person name="Liu W."/>
            <person name="Song Y."/>
            <person name="Salvetti E."/>
            <person name="Wrobel A."/>
            <person name="Rasinkangas P."/>
            <person name="Parkhill J."/>
            <person name="Rea M.C."/>
            <person name="O'Sullivan O."/>
            <person name="Ritari J."/>
            <person name="Douillard F.P."/>
            <person name="Paul Ross R."/>
            <person name="Yang R."/>
            <person name="Briner A.E."/>
            <person name="Felis G.E."/>
            <person name="de Vos W.M."/>
            <person name="Barrangou R."/>
            <person name="Klaenhammer T.R."/>
            <person name="Caufield P.W."/>
            <person name="Cui Y."/>
            <person name="Zhang H."/>
            <person name="O'Toole P.W."/>
        </authorList>
    </citation>
    <scope>NUCLEOTIDE SEQUENCE [LARGE SCALE GENOMIC DNA]</scope>
    <source>
        <strain evidence="9 10">DSM 20335</strain>
    </source>
</reference>
<dbReference type="Gene3D" id="3.30.420.10">
    <property type="entry name" value="Ribonuclease H-like superfamily/Ribonuclease H"/>
    <property type="match status" value="1"/>
</dbReference>
<keyword evidence="10" id="KW-1185">Reference proteome</keyword>
<evidence type="ECO:0000256" key="7">
    <source>
        <dbReference type="ARBA" id="ARBA00070925"/>
    </source>
</evidence>
<evidence type="ECO:0000313" key="9">
    <source>
        <dbReference type="EMBL" id="KRM79536.1"/>
    </source>
</evidence>
<dbReference type="InterPro" id="IPR036397">
    <property type="entry name" value="RNaseH_sf"/>
</dbReference>
<dbReference type="EMBL" id="AYYK01000004">
    <property type="protein sequence ID" value="KRM79536.1"/>
    <property type="molecule type" value="Genomic_DNA"/>
</dbReference>
<dbReference type="PATRIC" id="fig|1423738.3.peg.1745"/>
<name>A0A0R2BK76_9LACO</name>
<dbReference type="InterPro" id="IPR006054">
    <property type="entry name" value="DnaQ"/>
</dbReference>
<organism evidence="9 10">
    <name type="scientific">Lapidilactobacillus dextrinicus DSM 20335</name>
    <dbReference type="NCBI Taxonomy" id="1423738"/>
    <lineage>
        <taxon>Bacteria</taxon>
        <taxon>Bacillati</taxon>
        <taxon>Bacillota</taxon>
        <taxon>Bacilli</taxon>
        <taxon>Lactobacillales</taxon>
        <taxon>Lactobacillaceae</taxon>
        <taxon>Lapidilactobacillus</taxon>
    </lineage>
</organism>
<evidence type="ECO:0000256" key="2">
    <source>
        <dbReference type="ARBA" id="ARBA00022695"/>
    </source>
</evidence>
<sequence length="177" mass="19845">MNFIAMDFETANRQPDSACSLAIVAVRDNQIVNNFYTLIDPQSKFDYWNTRINGISSTTVAGAPNFAQVWPHIAPLFTEDQLVAAHNARFDIKVLQSTLARYQIDAPHFLSVDTVKTSRKLYPELPNHKLNTVADHLQIQLDNHHNALADSYACANILLTEVQQFGPDPIKKLVTIA</sequence>
<dbReference type="Pfam" id="PF00929">
    <property type="entry name" value="RNase_T"/>
    <property type="match status" value="1"/>
</dbReference>
<keyword evidence="5" id="KW-0378">Hydrolase</keyword>
<accession>A0A0R2BK76</accession>
<evidence type="ECO:0000256" key="1">
    <source>
        <dbReference type="ARBA" id="ARBA00022679"/>
    </source>
</evidence>
<dbReference type="RefSeq" id="WP_057755990.1">
    <property type="nucleotide sequence ID" value="NZ_AYYK01000004.1"/>
</dbReference>
<dbReference type="CDD" id="cd06130">
    <property type="entry name" value="DNA_pol_III_epsilon_like"/>
    <property type="match status" value="1"/>
</dbReference>
<dbReference type="GO" id="GO:0003677">
    <property type="term" value="F:DNA binding"/>
    <property type="evidence" value="ECO:0007669"/>
    <property type="project" value="InterPro"/>
</dbReference>
<proteinExistence type="predicted"/>
<keyword evidence="4" id="KW-0540">Nuclease</keyword>
<dbReference type="GO" id="GO:0003887">
    <property type="term" value="F:DNA-directed DNA polymerase activity"/>
    <property type="evidence" value="ECO:0007669"/>
    <property type="project" value="UniProtKB-KW"/>
</dbReference>
<dbReference type="InterPro" id="IPR012337">
    <property type="entry name" value="RNaseH-like_sf"/>
</dbReference>
<keyword evidence="1" id="KW-0808">Transferase</keyword>
<dbReference type="Proteomes" id="UP000051813">
    <property type="component" value="Unassembled WGS sequence"/>
</dbReference>
<comment type="caution">
    <text evidence="9">The sequence shown here is derived from an EMBL/GenBank/DDBJ whole genome shotgun (WGS) entry which is preliminary data.</text>
</comment>
<feature type="domain" description="Exonuclease" evidence="8">
    <location>
        <begin position="2"/>
        <end position="167"/>
    </location>
</feature>
<evidence type="ECO:0000256" key="6">
    <source>
        <dbReference type="ARBA" id="ARBA00022932"/>
    </source>
</evidence>
<dbReference type="InterPro" id="IPR013520">
    <property type="entry name" value="Ribonucl_H"/>
</dbReference>
<dbReference type="GO" id="GO:0005829">
    <property type="term" value="C:cytosol"/>
    <property type="evidence" value="ECO:0007669"/>
    <property type="project" value="TreeGrafter"/>
</dbReference>
<dbReference type="AlphaFoldDB" id="A0A0R2BK76"/>
<dbReference type="FunFam" id="3.30.420.10:FF:000045">
    <property type="entry name" value="3'-5' exonuclease DinG"/>
    <property type="match status" value="1"/>
</dbReference>
<dbReference type="PANTHER" id="PTHR30231">
    <property type="entry name" value="DNA POLYMERASE III SUBUNIT EPSILON"/>
    <property type="match status" value="1"/>
</dbReference>
<keyword evidence="3" id="KW-0235">DNA replication</keyword>
<evidence type="ECO:0000256" key="5">
    <source>
        <dbReference type="ARBA" id="ARBA00022839"/>
    </source>
</evidence>
<dbReference type="PANTHER" id="PTHR30231:SF42">
    <property type="entry name" value="EXONUCLEASE"/>
    <property type="match status" value="1"/>
</dbReference>
<dbReference type="STRING" id="1423738.FC84_GL001717"/>
<dbReference type="GO" id="GO:0008408">
    <property type="term" value="F:3'-5' exonuclease activity"/>
    <property type="evidence" value="ECO:0007669"/>
    <property type="project" value="TreeGrafter"/>
</dbReference>
<dbReference type="OrthoDB" id="9803913at2"/>
<keyword evidence="2" id="KW-0548">Nucleotidyltransferase</keyword>
<keyword evidence="5" id="KW-0269">Exonuclease</keyword>
<dbReference type="SUPFAM" id="SSF53098">
    <property type="entry name" value="Ribonuclease H-like"/>
    <property type="match status" value="1"/>
</dbReference>